<evidence type="ECO:0000256" key="3">
    <source>
        <dbReference type="ARBA" id="ARBA00023136"/>
    </source>
</evidence>
<dbReference type="Proteomes" id="UP000198462">
    <property type="component" value="Unassembled WGS sequence"/>
</dbReference>
<dbReference type="InterPro" id="IPR050327">
    <property type="entry name" value="Proton-linked_MCT"/>
</dbReference>
<evidence type="ECO:0000256" key="2">
    <source>
        <dbReference type="ARBA" id="ARBA00022989"/>
    </source>
</evidence>
<name>A0A219B8E1_9SPHN</name>
<feature type="transmembrane region" description="Helical" evidence="4">
    <location>
        <begin position="263"/>
        <end position="280"/>
    </location>
</feature>
<keyword evidence="2 4" id="KW-1133">Transmembrane helix</keyword>
<dbReference type="PROSITE" id="PS50850">
    <property type="entry name" value="MFS"/>
    <property type="match status" value="1"/>
</dbReference>
<dbReference type="PANTHER" id="PTHR11360">
    <property type="entry name" value="MONOCARBOXYLATE TRANSPORTER"/>
    <property type="match status" value="1"/>
</dbReference>
<feature type="transmembrane region" description="Helical" evidence="4">
    <location>
        <begin position="49"/>
        <end position="68"/>
    </location>
</feature>
<keyword evidence="1 4" id="KW-0812">Transmembrane</keyword>
<evidence type="ECO:0000259" key="5">
    <source>
        <dbReference type="PROSITE" id="PS50850"/>
    </source>
</evidence>
<dbReference type="InterPro" id="IPR011701">
    <property type="entry name" value="MFS"/>
</dbReference>
<comment type="caution">
    <text evidence="6">The sequence shown here is derived from an EMBL/GenBank/DDBJ whole genome shotgun (WGS) entry which is preliminary data.</text>
</comment>
<dbReference type="CDD" id="cd17355">
    <property type="entry name" value="MFS_YcxA_like"/>
    <property type="match status" value="1"/>
</dbReference>
<feature type="transmembrane region" description="Helical" evidence="4">
    <location>
        <begin position="74"/>
        <end position="93"/>
    </location>
</feature>
<feature type="domain" description="Major facilitator superfamily (MFS) profile" evidence="5">
    <location>
        <begin position="1"/>
        <end position="376"/>
    </location>
</feature>
<feature type="transmembrane region" description="Helical" evidence="4">
    <location>
        <begin position="352"/>
        <end position="371"/>
    </location>
</feature>
<feature type="transmembrane region" description="Helical" evidence="4">
    <location>
        <begin position="19"/>
        <end position="37"/>
    </location>
</feature>
<feature type="transmembrane region" description="Helical" evidence="4">
    <location>
        <begin position="232"/>
        <end position="251"/>
    </location>
</feature>
<dbReference type="GO" id="GO:0022857">
    <property type="term" value="F:transmembrane transporter activity"/>
    <property type="evidence" value="ECO:0007669"/>
    <property type="project" value="InterPro"/>
</dbReference>
<feature type="transmembrane region" description="Helical" evidence="4">
    <location>
        <begin position="138"/>
        <end position="158"/>
    </location>
</feature>
<accession>A0A219B8E1</accession>
<dbReference type="SUPFAM" id="SSF103473">
    <property type="entry name" value="MFS general substrate transporter"/>
    <property type="match status" value="1"/>
</dbReference>
<gene>
    <name evidence="6" type="ORF">B5C34_06385</name>
</gene>
<feature type="transmembrane region" description="Helical" evidence="4">
    <location>
        <begin position="321"/>
        <end position="340"/>
    </location>
</feature>
<dbReference type="EMBL" id="NFZT01000001">
    <property type="protein sequence ID" value="OWV34662.1"/>
    <property type="molecule type" value="Genomic_DNA"/>
</dbReference>
<organism evidence="6 7">
    <name type="scientific">Pacificimonas flava</name>
    <dbReference type="NCBI Taxonomy" id="1234595"/>
    <lineage>
        <taxon>Bacteria</taxon>
        <taxon>Pseudomonadati</taxon>
        <taxon>Pseudomonadota</taxon>
        <taxon>Alphaproteobacteria</taxon>
        <taxon>Sphingomonadales</taxon>
        <taxon>Sphingosinicellaceae</taxon>
        <taxon>Pacificimonas</taxon>
    </lineage>
</organism>
<dbReference type="InterPro" id="IPR020846">
    <property type="entry name" value="MFS_dom"/>
</dbReference>
<proteinExistence type="predicted"/>
<feature type="transmembrane region" description="Helical" evidence="4">
    <location>
        <begin position="105"/>
        <end position="126"/>
    </location>
</feature>
<protein>
    <submittedName>
        <fullName evidence="6">MFS transporter</fullName>
    </submittedName>
</protein>
<keyword evidence="3 4" id="KW-0472">Membrane</keyword>
<dbReference type="InterPro" id="IPR036259">
    <property type="entry name" value="MFS_trans_sf"/>
</dbReference>
<keyword evidence="7" id="KW-1185">Reference proteome</keyword>
<sequence>MGLFAEPLSQAYGWSRTEISFAVSVMMLSTAVTLPVAGRLVDQFGPKRVLLPSIVLLAACLGAMPFVTAYWQFIAVYLAMGTVAVGTNSVPYMRILTCWFDRSRGLAIGVAGSGTGLGFAYVPIVTELLVGRFGWQGGYVGLALILLLVTLPLAIFVLREQPADMGLSVDGGSHAHEGEASRTDVGMSVTDALRSRDFWVLGLIFVGLAFVLYGLIPHLVPMLTDRGIESGEAAAIASIFGLAAFGGRLLIGFLIDRFDARRIALLFFSLSAVGLLVLALPAPPILLILTAVLLGGSLGAEVDMLAYLTSRYFGLRCFAQIFSVLFSAVMVAMGLGPLAFGMVFDATGSYDAILALGVPICIAANLLVLLLKPYEEQRRGGAISLT</sequence>
<dbReference type="Gene3D" id="1.20.1250.20">
    <property type="entry name" value="MFS general substrate transporter like domains"/>
    <property type="match status" value="2"/>
</dbReference>
<dbReference type="OrthoDB" id="9796632at2"/>
<feature type="transmembrane region" description="Helical" evidence="4">
    <location>
        <begin position="286"/>
        <end position="309"/>
    </location>
</feature>
<reference evidence="7" key="1">
    <citation type="submission" date="2017-05" db="EMBL/GenBank/DDBJ databases">
        <authorList>
            <person name="Lin X."/>
        </authorList>
    </citation>
    <scope>NUCLEOTIDE SEQUENCE [LARGE SCALE GENOMIC DNA]</scope>
    <source>
        <strain evidence="7">JLT2012</strain>
    </source>
</reference>
<evidence type="ECO:0000256" key="1">
    <source>
        <dbReference type="ARBA" id="ARBA00022692"/>
    </source>
</evidence>
<evidence type="ECO:0000256" key="4">
    <source>
        <dbReference type="SAM" id="Phobius"/>
    </source>
</evidence>
<feature type="transmembrane region" description="Helical" evidence="4">
    <location>
        <begin position="198"/>
        <end position="220"/>
    </location>
</feature>
<dbReference type="Pfam" id="PF07690">
    <property type="entry name" value="MFS_1"/>
    <property type="match status" value="1"/>
</dbReference>
<dbReference type="PANTHER" id="PTHR11360:SF284">
    <property type="entry name" value="EG:103B4.3 PROTEIN-RELATED"/>
    <property type="match status" value="1"/>
</dbReference>
<evidence type="ECO:0000313" key="6">
    <source>
        <dbReference type="EMBL" id="OWV34662.1"/>
    </source>
</evidence>
<dbReference type="AlphaFoldDB" id="A0A219B8E1"/>
<evidence type="ECO:0000313" key="7">
    <source>
        <dbReference type="Proteomes" id="UP000198462"/>
    </source>
</evidence>